<accession>A0A7W8CRH6</accession>
<evidence type="ECO:0000313" key="2">
    <source>
        <dbReference type="Proteomes" id="UP000525923"/>
    </source>
</evidence>
<organism evidence="1 2">
    <name type="scientific">Planococcus koreensis</name>
    <dbReference type="NCBI Taxonomy" id="112331"/>
    <lineage>
        <taxon>Bacteria</taxon>
        <taxon>Bacillati</taxon>
        <taxon>Bacillota</taxon>
        <taxon>Bacilli</taxon>
        <taxon>Bacillales</taxon>
        <taxon>Caryophanaceae</taxon>
        <taxon>Planococcus</taxon>
    </lineage>
</organism>
<dbReference type="EMBL" id="JACHHE010000004">
    <property type="protein sequence ID" value="MBB5180268.1"/>
    <property type="molecule type" value="Genomic_DNA"/>
</dbReference>
<gene>
    <name evidence="1" type="ORF">HNQ44_001696</name>
</gene>
<keyword evidence="2" id="KW-1185">Reference proteome</keyword>
<reference evidence="1 2" key="1">
    <citation type="submission" date="2020-08" db="EMBL/GenBank/DDBJ databases">
        <title>Genomic Encyclopedia of Type Strains, Phase IV (KMG-IV): sequencing the most valuable type-strain genomes for metagenomic binning, comparative biology and taxonomic classification.</title>
        <authorList>
            <person name="Goeker M."/>
        </authorList>
    </citation>
    <scope>NUCLEOTIDE SEQUENCE [LARGE SCALE GENOMIC DNA]</scope>
    <source>
        <strain evidence="1 2">DSM 15895</strain>
    </source>
</reference>
<dbReference type="AlphaFoldDB" id="A0A7W8CRH6"/>
<evidence type="ECO:0000313" key="1">
    <source>
        <dbReference type="EMBL" id="MBB5180268.1"/>
    </source>
</evidence>
<dbReference type="Proteomes" id="UP000525923">
    <property type="component" value="Unassembled WGS sequence"/>
</dbReference>
<name>A0A7W8CRH6_9BACL</name>
<protein>
    <submittedName>
        <fullName evidence="1">Uncharacterized protein</fullName>
    </submittedName>
</protein>
<sequence>MAAKANSQMINKHVLENDLDLRQLSRSIIFTKGNLFVLSPSAQNEYNWFDLRRPNLERYQEKPYRGFLLVRFFDKLLVTELEPFVREMMPDDKFVFTKTIGPHWKFRIVVKGNNYSIYNQQNSKKLYPIRECSVQELKILIR</sequence>
<proteinExistence type="predicted"/>
<comment type="caution">
    <text evidence="1">The sequence shown here is derived from an EMBL/GenBank/DDBJ whole genome shotgun (WGS) entry which is preliminary data.</text>
</comment>
<dbReference type="OrthoDB" id="2453137at2"/>
<dbReference type="RefSeq" id="WP_135501983.1">
    <property type="nucleotide sequence ID" value="NZ_JACHHE010000004.1"/>
</dbReference>